<dbReference type="Proteomes" id="UP001065613">
    <property type="component" value="Chromosome"/>
</dbReference>
<reference evidence="1" key="1">
    <citation type="submission" date="2021-04" db="EMBL/GenBank/DDBJ databases">
        <title>Genome sequence of Woronichinia naegeliana from Washington state freshwater lake bloom.</title>
        <authorList>
            <person name="Dreher T.W."/>
        </authorList>
    </citation>
    <scope>NUCLEOTIDE SEQUENCE</scope>
    <source>
        <strain evidence="1">WA131</strain>
    </source>
</reference>
<proteinExistence type="predicted"/>
<evidence type="ECO:0000313" key="1">
    <source>
        <dbReference type="EMBL" id="UXE62820.1"/>
    </source>
</evidence>
<name>A0A977L2G9_9CYAN</name>
<accession>A0A977L2G9</accession>
<protein>
    <submittedName>
        <fullName evidence="1">Uncharacterized protein</fullName>
    </submittedName>
</protein>
<organism evidence="1">
    <name type="scientific">Woronichinia naegeliana WA131</name>
    <dbReference type="NCBI Taxonomy" id="2824559"/>
    <lineage>
        <taxon>Bacteria</taxon>
        <taxon>Bacillati</taxon>
        <taxon>Cyanobacteriota</taxon>
        <taxon>Cyanophyceae</taxon>
        <taxon>Synechococcales</taxon>
        <taxon>Coelosphaeriaceae</taxon>
        <taxon>Woronichinia</taxon>
    </lineage>
</organism>
<dbReference type="KEGG" id="wna:KA717_08990"/>
<sequence length="118" mass="12678">MKINPLILLTAILSMVVIPIQVKADSPATSPSSCIREPQDYIGAVTLGQMAYQGMFQSQGIPSAGGLIEAYSAGNVTSKSIVQAAIKSCILSKDYQLDQNQGYLNDLDQELRSLSRNN</sequence>
<dbReference type="EMBL" id="CP073041">
    <property type="protein sequence ID" value="UXE62820.1"/>
    <property type="molecule type" value="Genomic_DNA"/>
</dbReference>
<dbReference type="AlphaFoldDB" id="A0A977L2G9"/>
<gene>
    <name evidence="1" type="ORF">KA717_08990</name>
</gene>